<comment type="caution">
    <text evidence="6">The sequence shown here is derived from an EMBL/GenBank/DDBJ whole genome shotgun (WGS) entry which is preliminary data.</text>
</comment>
<accession>A0ABU8S7Q9</accession>
<dbReference type="RefSeq" id="WP_339966350.1">
    <property type="nucleotide sequence ID" value="NZ_JBBHJY010000003.1"/>
</dbReference>
<evidence type="ECO:0000259" key="2">
    <source>
        <dbReference type="Pfam" id="PF07624"/>
    </source>
</evidence>
<keyword evidence="7" id="KW-1185">Reference proteome</keyword>
<keyword evidence="1" id="KW-0732">Signal</keyword>
<evidence type="ECO:0000259" key="5">
    <source>
        <dbReference type="Pfam" id="PF07637"/>
    </source>
</evidence>
<gene>
    <name evidence="6" type="ORF">WG900_08675</name>
</gene>
<sequence>MRRPKTLLALSLAASAFAFGVWTVSADAGAPQKPTPLATAPLTAANGQIVAMRRLSESQYRSAITDIFGPDITVAGRFEPVVRPVGELIASGSSDAAISPAGLEQFDAMARVIAAQTFNEAHRSQFSDCTPADASAADVACASRILAPLGRYLFRRPLTTEEQAFYVKLAGSGAGPTKSFYKGIELALAAMLTSPNFLYIIETAEPDPANPGELRLDNYSRATRLAMTLWNTTPNDMLLDAAAAGSLTDQAKLESIANRMTQSPRMEAGVRAFFADMLKFEKFDEMAKDPVIYPYFNQDVLKALPEQMLRTISDHLLTRNGDYRDLFTTRRTFMTRALGGIYQVRVPVSDGWVPYEFSPADDRAGLLGQAGFLALYSHSGRSSPTLRGRAIRELMMCQPVPNPPGNVNFTAVQDTENKAMPTARIRLSAHNSDPVCAACHKITDPPGLSLEKFDGIGKYRAAENGAQIDINGALGSAKFSGGAGLGQAMNASGATTQCVASRALEYTTGRVVSDEALVQSTEKAFAAKGYGIRSLFFQVMTSPQNWRVPKSAPVGATRVSLNR</sequence>
<feature type="domain" description="DUF1588" evidence="3">
    <location>
        <begin position="363"/>
        <end position="462"/>
    </location>
</feature>
<name>A0ABU8S7Q9_9SPHN</name>
<evidence type="ECO:0000259" key="4">
    <source>
        <dbReference type="Pfam" id="PF07631"/>
    </source>
</evidence>
<evidence type="ECO:0000313" key="7">
    <source>
        <dbReference type="Proteomes" id="UP001379235"/>
    </source>
</evidence>
<dbReference type="InterPro" id="IPR013043">
    <property type="entry name" value="DUF1595"/>
</dbReference>
<dbReference type="EMBL" id="JBBHJY010000003">
    <property type="protein sequence ID" value="MEJ6009994.1"/>
    <property type="molecule type" value="Genomic_DNA"/>
</dbReference>
<dbReference type="InterPro" id="IPR013039">
    <property type="entry name" value="DUF1588"/>
</dbReference>
<dbReference type="InterPro" id="IPR011478">
    <property type="entry name" value="DUF1585"/>
</dbReference>
<evidence type="ECO:0000313" key="6">
    <source>
        <dbReference type="EMBL" id="MEJ6009994.1"/>
    </source>
</evidence>
<dbReference type="Pfam" id="PF07631">
    <property type="entry name" value="PSD4"/>
    <property type="match status" value="1"/>
</dbReference>
<organism evidence="6 7">
    <name type="scientific">Novosphingobium aquae</name>
    <dbReference type="NCBI Taxonomy" id="3133435"/>
    <lineage>
        <taxon>Bacteria</taxon>
        <taxon>Pseudomonadati</taxon>
        <taxon>Pseudomonadota</taxon>
        <taxon>Alphaproteobacteria</taxon>
        <taxon>Sphingomonadales</taxon>
        <taxon>Sphingomonadaceae</taxon>
        <taxon>Novosphingobium</taxon>
    </lineage>
</organism>
<feature type="domain" description="DUF1585" evidence="2">
    <location>
        <begin position="478"/>
        <end position="543"/>
    </location>
</feature>
<proteinExistence type="predicted"/>
<feature type="domain" description="DUF1595" evidence="5">
    <location>
        <begin position="141"/>
        <end position="202"/>
    </location>
</feature>
<feature type="chain" id="PRO_5046395072" evidence="1">
    <location>
        <begin position="21"/>
        <end position="563"/>
    </location>
</feature>
<dbReference type="Pfam" id="PF07627">
    <property type="entry name" value="PSCyt3"/>
    <property type="match status" value="1"/>
</dbReference>
<evidence type="ECO:0000256" key="1">
    <source>
        <dbReference type="SAM" id="SignalP"/>
    </source>
</evidence>
<dbReference type="Pfam" id="PF07624">
    <property type="entry name" value="PSD2"/>
    <property type="match status" value="1"/>
</dbReference>
<reference evidence="6 7" key="1">
    <citation type="submission" date="2024-03" db="EMBL/GenBank/DDBJ databases">
        <authorList>
            <person name="Jo J.-H."/>
        </authorList>
    </citation>
    <scope>NUCLEOTIDE SEQUENCE [LARGE SCALE GENOMIC DNA]</scope>
    <source>
        <strain evidence="6 7">AS3R-12</strain>
    </source>
</reference>
<protein>
    <submittedName>
        <fullName evidence="6">DUF1588 domain-containing protein</fullName>
    </submittedName>
</protein>
<feature type="signal peptide" evidence="1">
    <location>
        <begin position="1"/>
        <end position="20"/>
    </location>
</feature>
<dbReference type="InterPro" id="IPR013042">
    <property type="entry name" value="DUF1592"/>
</dbReference>
<dbReference type="Pfam" id="PF07637">
    <property type="entry name" value="PSD5"/>
    <property type="match status" value="1"/>
</dbReference>
<feature type="domain" description="DUF1592" evidence="4">
    <location>
        <begin position="216"/>
        <end position="344"/>
    </location>
</feature>
<evidence type="ECO:0000259" key="3">
    <source>
        <dbReference type="Pfam" id="PF07627"/>
    </source>
</evidence>
<dbReference type="Proteomes" id="UP001379235">
    <property type="component" value="Unassembled WGS sequence"/>
</dbReference>